<comment type="caution">
    <text evidence="2">The sequence shown here is derived from an EMBL/GenBank/DDBJ whole genome shotgun (WGS) entry which is preliminary data.</text>
</comment>
<proteinExistence type="predicted"/>
<protein>
    <recommendedName>
        <fullName evidence="1">F-box domain-containing protein</fullName>
    </recommendedName>
</protein>
<dbReference type="Pfam" id="PF12937">
    <property type="entry name" value="F-box-like"/>
    <property type="match status" value="1"/>
</dbReference>
<keyword evidence="3" id="KW-1185">Reference proteome</keyword>
<name>A0A8H5M650_9AGAR</name>
<dbReference type="InterPro" id="IPR001810">
    <property type="entry name" value="F-box_dom"/>
</dbReference>
<feature type="domain" description="F-box" evidence="1">
    <location>
        <begin position="8"/>
        <end position="55"/>
    </location>
</feature>
<accession>A0A8H5M650</accession>
<evidence type="ECO:0000259" key="1">
    <source>
        <dbReference type="Pfam" id="PF12937"/>
    </source>
</evidence>
<sequence>MASRSYFTELPVELLGEIFSHCSLHSPDSPVVLRSVCRSFYRAIEITPQLWTNVRVSALDDEIAARKALLWFSKAGTCSLAVFVKMVGSGETMNSTCRLSATLAHHRARIATLDIHAQTETQVSAFLSSIYTAPTPSVHPPATPNSLCLAVQIECDYSVLESQSLLPSSTLPRLESLRLVTPTLPELTHVDFTHLNTLKITRPIRARPFPMRIILDILSSSTSLRDFHLETRLDFSNGQAMSPTSPIPQSPIDNQMELITLPELTSLSLRTNNNPALLSILVTPDLRILKLNALDGRRRGRAEETASALRRLLLRMEESFDNLATLSTANNSSSYGTSEEKGVQVLELAGVEIARPSQPGLRNELWEWCFRHMRSLRRLTARNMNTEHLVELLAQGMRRASAPSYMGLGHGPDGFAGSVEQLDNAVCPKLEYIAIPAPDASVAMKAFKLARPFVKVRAFGNGFGYWDSAITSSEDALKPRKVKFSYPVVAKTVMLGEGVSEAATKSDTTAADAGRPDVLNTLNSGNTAVQPAESTDADTAVVPTPSIPPCVLVGGFGFGSQFARTRSRPLGFPAPRLNDTRRRRFNGDELF</sequence>
<dbReference type="Proteomes" id="UP000565441">
    <property type="component" value="Unassembled WGS sequence"/>
</dbReference>
<reference evidence="2 3" key="1">
    <citation type="journal article" date="2020" name="ISME J.">
        <title>Uncovering the hidden diversity of litter-decomposition mechanisms in mushroom-forming fungi.</title>
        <authorList>
            <person name="Floudas D."/>
            <person name="Bentzer J."/>
            <person name="Ahren D."/>
            <person name="Johansson T."/>
            <person name="Persson P."/>
            <person name="Tunlid A."/>
        </authorList>
    </citation>
    <scope>NUCLEOTIDE SEQUENCE [LARGE SCALE GENOMIC DNA]</scope>
    <source>
        <strain evidence="2 3">CBS 661.87</strain>
    </source>
</reference>
<dbReference type="AlphaFoldDB" id="A0A8H5M650"/>
<dbReference type="Gene3D" id="1.20.1280.50">
    <property type="match status" value="1"/>
</dbReference>
<evidence type="ECO:0000313" key="2">
    <source>
        <dbReference type="EMBL" id="KAF5382104.1"/>
    </source>
</evidence>
<dbReference type="InterPro" id="IPR036047">
    <property type="entry name" value="F-box-like_dom_sf"/>
</dbReference>
<evidence type="ECO:0000313" key="3">
    <source>
        <dbReference type="Proteomes" id="UP000565441"/>
    </source>
</evidence>
<dbReference type="CDD" id="cd09917">
    <property type="entry name" value="F-box_SF"/>
    <property type="match status" value="1"/>
</dbReference>
<dbReference type="OrthoDB" id="3006100at2759"/>
<dbReference type="SUPFAM" id="SSF81383">
    <property type="entry name" value="F-box domain"/>
    <property type="match status" value="1"/>
</dbReference>
<gene>
    <name evidence="2" type="ORF">D9615_004239</name>
</gene>
<organism evidence="2 3">
    <name type="scientific">Tricholomella constricta</name>
    <dbReference type="NCBI Taxonomy" id="117010"/>
    <lineage>
        <taxon>Eukaryota</taxon>
        <taxon>Fungi</taxon>
        <taxon>Dikarya</taxon>
        <taxon>Basidiomycota</taxon>
        <taxon>Agaricomycotina</taxon>
        <taxon>Agaricomycetes</taxon>
        <taxon>Agaricomycetidae</taxon>
        <taxon>Agaricales</taxon>
        <taxon>Tricholomatineae</taxon>
        <taxon>Lyophyllaceae</taxon>
        <taxon>Tricholomella</taxon>
    </lineage>
</organism>
<dbReference type="EMBL" id="JAACJP010000009">
    <property type="protein sequence ID" value="KAF5382104.1"/>
    <property type="molecule type" value="Genomic_DNA"/>
</dbReference>